<evidence type="ECO:0000256" key="2">
    <source>
        <dbReference type="ARBA" id="ARBA00023136"/>
    </source>
</evidence>
<feature type="domain" description="Beta-lactamase-related" evidence="3">
    <location>
        <begin position="2"/>
        <end position="172"/>
    </location>
</feature>
<keyword evidence="2" id="KW-0472">Membrane</keyword>
<gene>
    <name evidence="4" type="ORF">J2TS6_33330</name>
</gene>
<reference evidence="4" key="1">
    <citation type="submission" date="2021-03" db="EMBL/GenBank/DDBJ databases">
        <title>Antimicrobial resistance genes in bacteria isolated from Japanese honey, and their potential for conferring macrolide and lincosamide resistance in the American foulbrood pathogen Paenibacillus larvae.</title>
        <authorList>
            <person name="Okamoto M."/>
            <person name="Kumagai M."/>
            <person name="Kanamori H."/>
            <person name="Takamatsu D."/>
        </authorList>
    </citation>
    <scope>NUCLEOTIDE SEQUENCE</scope>
    <source>
        <strain evidence="4">J2TS6</strain>
    </source>
</reference>
<evidence type="ECO:0000313" key="5">
    <source>
        <dbReference type="Proteomes" id="UP000679779"/>
    </source>
</evidence>
<protein>
    <recommendedName>
        <fullName evidence="3">Beta-lactamase-related domain-containing protein</fullName>
    </recommendedName>
</protein>
<dbReference type="InterPro" id="IPR001466">
    <property type="entry name" value="Beta-lactam-related"/>
</dbReference>
<keyword evidence="5" id="KW-1185">Reference proteome</keyword>
<dbReference type="AlphaFoldDB" id="A0A919XG50"/>
<dbReference type="PANTHER" id="PTHR46825:SF11">
    <property type="entry name" value="PENICILLIN-BINDING PROTEIN 4"/>
    <property type="match status" value="1"/>
</dbReference>
<dbReference type="InterPro" id="IPR050491">
    <property type="entry name" value="AmpC-like"/>
</dbReference>
<dbReference type="GO" id="GO:0016020">
    <property type="term" value="C:membrane"/>
    <property type="evidence" value="ECO:0007669"/>
    <property type="project" value="UniProtKB-SubCell"/>
</dbReference>
<dbReference type="Gene3D" id="3.40.710.10">
    <property type="entry name" value="DD-peptidase/beta-lactamase superfamily"/>
    <property type="match status" value="1"/>
</dbReference>
<dbReference type="EMBL" id="BORQ01000004">
    <property type="protein sequence ID" value="GIO32192.1"/>
    <property type="molecule type" value="Genomic_DNA"/>
</dbReference>
<dbReference type="Proteomes" id="UP000679779">
    <property type="component" value="Unassembled WGS sequence"/>
</dbReference>
<name>A0A919XG50_9BACL</name>
<evidence type="ECO:0000313" key="4">
    <source>
        <dbReference type="EMBL" id="GIO32192.1"/>
    </source>
</evidence>
<dbReference type="InterPro" id="IPR012338">
    <property type="entry name" value="Beta-lactam/transpept-like"/>
</dbReference>
<comment type="subcellular location">
    <subcellularLocation>
        <location evidence="1">Membrane</location>
    </subcellularLocation>
</comment>
<dbReference type="PANTHER" id="PTHR46825">
    <property type="entry name" value="D-ALANYL-D-ALANINE-CARBOXYPEPTIDASE/ENDOPEPTIDASE AMPH"/>
    <property type="match status" value="1"/>
</dbReference>
<dbReference type="SUPFAM" id="SSF56601">
    <property type="entry name" value="beta-lactamase/transpeptidase-like"/>
    <property type="match status" value="1"/>
</dbReference>
<accession>A0A919XG50</accession>
<sequence>MFDYNNSNYNLLAWIIEHVSGEKYADFMRNHIFLPLKMMNSDVDDGAKPLINSSSNYLKDFDAYVKSPYHNEKFSIGAGAVVSNGEDLYLWHACLRDRKMLSRKTYARFFNVNKNNYCYGLEHHHVYGTDRYSHGGDHLGVSAYMQSYFEEDICIIILSNNEAVNQYRLGNAISDILHGVDVDVPGKHQEFPMSETKFKEYCGTYLKDKTQVEFIRGKLYFTRFSGNLHIEIYPVDEGKFVRRYSDQIHPYRITPNENGEMTFFGFAKH</sequence>
<evidence type="ECO:0000259" key="3">
    <source>
        <dbReference type="Pfam" id="PF00144"/>
    </source>
</evidence>
<proteinExistence type="predicted"/>
<comment type="caution">
    <text evidence="4">The sequence shown here is derived from an EMBL/GenBank/DDBJ whole genome shotgun (WGS) entry which is preliminary data.</text>
</comment>
<evidence type="ECO:0000256" key="1">
    <source>
        <dbReference type="ARBA" id="ARBA00004370"/>
    </source>
</evidence>
<dbReference type="Pfam" id="PF00144">
    <property type="entry name" value="Beta-lactamase"/>
    <property type="match status" value="1"/>
</dbReference>
<organism evidence="4 5">
    <name type="scientific">Paenibacillus albilobatus</name>
    <dbReference type="NCBI Taxonomy" id="2716884"/>
    <lineage>
        <taxon>Bacteria</taxon>
        <taxon>Bacillati</taxon>
        <taxon>Bacillota</taxon>
        <taxon>Bacilli</taxon>
        <taxon>Bacillales</taxon>
        <taxon>Paenibacillaceae</taxon>
        <taxon>Paenibacillus</taxon>
    </lineage>
</organism>